<evidence type="ECO:0000256" key="2">
    <source>
        <dbReference type="ARBA" id="ARBA00017872"/>
    </source>
</evidence>
<dbReference type="GO" id="GO:0003924">
    <property type="term" value="F:GTPase activity"/>
    <property type="evidence" value="ECO:0007669"/>
    <property type="project" value="InterPro"/>
</dbReference>
<dbReference type="SMART" id="SM00838">
    <property type="entry name" value="EFG_C"/>
    <property type="match status" value="1"/>
</dbReference>
<dbReference type="CDD" id="cd01434">
    <property type="entry name" value="EFG_mtEFG1_IV"/>
    <property type="match status" value="1"/>
</dbReference>
<comment type="function">
    <text evidence="7 8">Catalyzes the GTP-dependent ribosomal translocation step during translation elongation. During this step, the ribosome changes from the pre-translocational (PRE) to the post-translocational (POST) state as the newly formed A-site-bound peptidyl-tRNA and P-site-bound deacylated tRNA move to the P and E sites, respectively. Catalyzes the coordinated movement of the two tRNA molecules, the mRNA and conformational changes in the ribosome.</text>
</comment>
<dbReference type="CDD" id="cd16262">
    <property type="entry name" value="EFG_III"/>
    <property type="match status" value="1"/>
</dbReference>
<dbReference type="FunFam" id="2.40.30.10:FF:000006">
    <property type="entry name" value="Elongation factor G"/>
    <property type="match status" value="1"/>
</dbReference>
<dbReference type="PRINTS" id="PR00315">
    <property type="entry name" value="ELONGATNFCT"/>
</dbReference>
<dbReference type="InterPro" id="IPR009000">
    <property type="entry name" value="Transl_B-barrel_sf"/>
</dbReference>
<dbReference type="InterPro" id="IPR004161">
    <property type="entry name" value="EFTu-like_2"/>
</dbReference>
<dbReference type="InterPro" id="IPR041095">
    <property type="entry name" value="EFG_II"/>
</dbReference>
<evidence type="ECO:0000256" key="6">
    <source>
        <dbReference type="ARBA" id="ARBA00023134"/>
    </source>
</evidence>
<evidence type="ECO:0000256" key="1">
    <source>
        <dbReference type="ARBA" id="ARBA00005870"/>
    </source>
</evidence>
<evidence type="ECO:0000256" key="5">
    <source>
        <dbReference type="ARBA" id="ARBA00022917"/>
    </source>
</evidence>
<dbReference type="Pfam" id="PF03144">
    <property type="entry name" value="GTP_EFTU_D2"/>
    <property type="match status" value="1"/>
</dbReference>
<dbReference type="RefSeq" id="WP_016490529.1">
    <property type="nucleotide sequence ID" value="NC_021499.1"/>
</dbReference>
<dbReference type="HAMAP" id="MF_00054_B">
    <property type="entry name" value="EF_G_EF_2_B"/>
    <property type="match status" value="1"/>
</dbReference>
<keyword evidence="3 8" id="KW-0547">Nucleotide-binding</keyword>
<dbReference type="STRING" id="1245471.PCA10_05890"/>
<dbReference type="Gene3D" id="2.40.30.10">
    <property type="entry name" value="Translation factors"/>
    <property type="match status" value="1"/>
</dbReference>
<proteinExistence type="inferred from homology"/>
<dbReference type="NCBIfam" id="NF009381">
    <property type="entry name" value="PRK12740.1-5"/>
    <property type="match status" value="1"/>
</dbReference>
<dbReference type="InterPro" id="IPR020568">
    <property type="entry name" value="Ribosomal_Su5_D2-typ_SF"/>
</dbReference>
<dbReference type="GO" id="GO:0003746">
    <property type="term" value="F:translation elongation factor activity"/>
    <property type="evidence" value="ECO:0007669"/>
    <property type="project" value="UniProtKB-UniRule"/>
</dbReference>
<dbReference type="SUPFAM" id="SSF50447">
    <property type="entry name" value="Translation proteins"/>
    <property type="match status" value="1"/>
</dbReference>
<dbReference type="Pfam" id="PF14492">
    <property type="entry name" value="EFG_III"/>
    <property type="match status" value="1"/>
</dbReference>
<dbReference type="InterPro" id="IPR035647">
    <property type="entry name" value="EFG_III/V"/>
</dbReference>
<comment type="subcellular location">
    <subcellularLocation>
        <location evidence="8">Cytoplasm</location>
    </subcellularLocation>
</comment>
<dbReference type="FunFam" id="3.30.70.870:FF:000001">
    <property type="entry name" value="Elongation factor G"/>
    <property type="match status" value="1"/>
</dbReference>
<evidence type="ECO:0000313" key="11">
    <source>
        <dbReference type="Proteomes" id="UP000015503"/>
    </source>
</evidence>
<dbReference type="Pfam" id="PF00009">
    <property type="entry name" value="GTP_EFTU"/>
    <property type="match status" value="1"/>
</dbReference>
<dbReference type="GO" id="GO:0032790">
    <property type="term" value="P:ribosome disassembly"/>
    <property type="evidence" value="ECO:0007669"/>
    <property type="project" value="TreeGrafter"/>
</dbReference>
<comment type="similarity">
    <text evidence="1 8">Belongs to the TRAFAC class translation factor GTPase superfamily. Classic translation factor GTPase family. EF-G/EF-2 subfamily.</text>
</comment>
<dbReference type="PANTHER" id="PTHR43261">
    <property type="entry name" value="TRANSLATION ELONGATION FACTOR G-RELATED"/>
    <property type="match status" value="1"/>
</dbReference>
<dbReference type="FunFam" id="3.40.50.300:FF:000029">
    <property type="entry name" value="Elongation factor G"/>
    <property type="match status" value="1"/>
</dbReference>
<dbReference type="InterPro" id="IPR027417">
    <property type="entry name" value="P-loop_NTPase"/>
</dbReference>
<dbReference type="HOGENOM" id="CLU_002794_4_1_6"/>
<keyword evidence="4 8" id="KW-0251">Elongation factor</keyword>
<protein>
    <recommendedName>
        <fullName evidence="2 8">Elongation factor G</fullName>
        <shortName evidence="8">EF-G</shortName>
    </recommendedName>
</protein>
<dbReference type="GO" id="GO:0097216">
    <property type="term" value="F:guanosine tetraphosphate binding"/>
    <property type="evidence" value="ECO:0007669"/>
    <property type="project" value="UniProtKB-ARBA"/>
</dbReference>
<dbReference type="Gene3D" id="3.30.70.240">
    <property type="match status" value="1"/>
</dbReference>
<dbReference type="InterPro" id="IPR047872">
    <property type="entry name" value="EFG_IV"/>
</dbReference>
<feature type="binding site" evidence="8">
    <location>
        <begin position="88"/>
        <end position="92"/>
    </location>
    <ligand>
        <name>GTP</name>
        <dbReference type="ChEBI" id="CHEBI:37565"/>
    </ligand>
</feature>
<dbReference type="InterPro" id="IPR009022">
    <property type="entry name" value="EFG_III"/>
</dbReference>
<dbReference type="PATRIC" id="fig|1245471.3.peg.594"/>
<keyword evidence="6 8" id="KW-0342">GTP-binding</keyword>
<dbReference type="SUPFAM" id="SSF52540">
    <property type="entry name" value="P-loop containing nucleoside triphosphate hydrolases"/>
    <property type="match status" value="1"/>
</dbReference>
<dbReference type="GO" id="GO:0005525">
    <property type="term" value="F:GTP binding"/>
    <property type="evidence" value="ECO:0007669"/>
    <property type="project" value="UniProtKB-UniRule"/>
</dbReference>
<dbReference type="GO" id="GO:0005737">
    <property type="term" value="C:cytoplasm"/>
    <property type="evidence" value="ECO:0007669"/>
    <property type="project" value="UniProtKB-SubCell"/>
</dbReference>
<feature type="binding site" evidence="8">
    <location>
        <begin position="17"/>
        <end position="24"/>
    </location>
    <ligand>
        <name>GTP</name>
        <dbReference type="ChEBI" id="CHEBI:37565"/>
    </ligand>
</feature>
<feature type="binding site" evidence="8">
    <location>
        <begin position="142"/>
        <end position="145"/>
    </location>
    <ligand>
        <name>GTP</name>
        <dbReference type="ChEBI" id="CHEBI:37565"/>
    </ligand>
</feature>
<sequence>MARTTPINRYRNIGICAHVDAGKTTTTERILFYTGLSHKMGEVHDGAATTDWMVQEQERGITITSAAITTFWEGSRGQYDKYRVNVIDTPGHVDFTIEVERSLRVLDGAVVVFCGTSGVEPQSETVWRQANKYGVPRIVYVNKMDRAGANFLRVVGQIKNRLGHTPVPVQLAIGAEDDFQGQIDLLKMKAVYWNEDDKGTSYREEEIPAELVDLANEWRNNMVEAAAEANEELMNKYLEEGELTIEEIKAGLRQRTIACEIVPAVCGSSFKNKGVPLVLDAVIDFLPAPTEIPAIKGVHPDSTDDNEIVDERPADDSAPFSALAFKIATDPFVGTLTFVRVYSGVLESGQSVVNSVKGKKERVGRMVQMHANQRDEIKEVRAGDIAALIGMKDVTTGDTLCDQEKPIILERMDFPEPVISVAVEPKTKADQEKMGIALGKLAQEDPSFRVKTDEETGQTIISGMGELHLDILVDRMKREFGVEANIGKPQVSYRETITKDNVEIEGKFVRQSGGRGQFGHCWIRFSAADVDEKGNITEGLVFNNEVVGGVVPKEYIPAIQKGIEEQMKNGVVAGYPLIGLKASVFDGSYHDVDSNEMAFKIAASMATKQLAQKGGGKVLEPIMKVEVVTPEDYMGDVMGDLNRRRGLIQGMEDSVSGKVIRAEVPLGEMFGYATDVRSMSQGRASYSMEFSKYAEAPSNVVEALVKKQG</sequence>
<dbReference type="InterPro" id="IPR035649">
    <property type="entry name" value="EFG_V"/>
</dbReference>
<evidence type="ECO:0000313" key="10">
    <source>
        <dbReference type="EMBL" id="BAN46321.1"/>
    </source>
</evidence>
<keyword evidence="8" id="KW-0963">Cytoplasm</keyword>
<dbReference type="InterPro" id="IPR031157">
    <property type="entry name" value="G_TR_CS"/>
</dbReference>
<dbReference type="SMART" id="SM00889">
    <property type="entry name" value="EFG_IV"/>
    <property type="match status" value="1"/>
</dbReference>
<dbReference type="OrthoDB" id="9804431at2"/>
<dbReference type="NCBIfam" id="TIGR00484">
    <property type="entry name" value="EF-G"/>
    <property type="match status" value="1"/>
</dbReference>
<dbReference type="KEGG" id="pre:PCA10_05890"/>
<dbReference type="InterPro" id="IPR005225">
    <property type="entry name" value="Small_GTP-bd"/>
</dbReference>
<dbReference type="InterPro" id="IPR000640">
    <property type="entry name" value="EFG_V-like"/>
</dbReference>
<dbReference type="InterPro" id="IPR004540">
    <property type="entry name" value="Transl_elong_EFG/EF2"/>
</dbReference>
<evidence type="ECO:0000256" key="8">
    <source>
        <dbReference type="HAMAP-Rule" id="MF_00054"/>
    </source>
</evidence>
<keyword evidence="11" id="KW-1185">Reference proteome</keyword>
<dbReference type="Gene3D" id="3.40.50.300">
    <property type="entry name" value="P-loop containing nucleotide triphosphate hydrolases"/>
    <property type="match status" value="1"/>
</dbReference>
<dbReference type="CDD" id="cd01886">
    <property type="entry name" value="EF-G"/>
    <property type="match status" value="1"/>
</dbReference>
<organism evidence="10 11">
    <name type="scientific">Metapseudomonas resinovorans NBRC 106553</name>
    <dbReference type="NCBI Taxonomy" id="1245471"/>
    <lineage>
        <taxon>Bacteria</taxon>
        <taxon>Pseudomonadati</taxon>
        <taxon>Pseudomonadota</taxon>
        <taxon>Gammaproteobacteria</taxon>
        <taxon>Pseudomonadales</taxon>
        <taxon>Pseudomonadaceae</taxon>
        <taxon>Metapseudomonas</taxon>
    </lineage>
</organism>
<dbReference type="InterPro" id="IPR000795">
    <property type="entry name" value="T_Tr_GTP-bd_dom"/>
</dbReference>
<dbReference type="AlphaFoldDB" id="S6AR04"/>
<dbReference type="FunFam" id="3.30.230.10:FF:000003">
    <property type="entry name" value="Elongation factor G"/>
    <property type="match status" value="1"/>
</dbReference>
<dbReference type="Gene3D" id="3.30.70.870">
    <property type="entry name" value="Elongation Factor G (Translational Gtpase), domain 3"/>
    <property type="match status" value="1"/>
</dbReference>
<gene>
    <name evidence="8 10" type="primary">fusA</name>
    <name evidence="10" type="ORF">PCA10_05890</name>
</gene>
<dbReference type="Proteomes" id="UP000015503">
    <property type="component" value="Chromosome"/>
</dbReference>
<evidence type="ECO:0000256" key="7">
    <source>
        <dbReference type="ARBA" id="ARBA00024731"/>
    </source>
</evidence>
<evidence type="ECO:0000259" key="9">
    <source>
        <dbReference type="PROSITE" id="PS51722"/>
    </source>
</evidence>
<dbReference type="SUPFAM" id="SSF54980">
    <property type="entry name" value="EF-G C-terminal domain-like"/>
    <property type="match status" value="2"/>
</dbReference>
<dbReference type="PROSITE" id="PS00301">
    <property type="entry name" value="G_TR_1"/>
    <property type="match status" value="1"/>
</dbReference>
<dbReference type="Pfam" id="PF00679">
    <property type="entry name" value="EFG_C"/>
    <property type="match status" value="1"/>
</dbReference>
<reference evidence="10 11" key="1">
    <citation type="journal article" date="2013" name="Genome Announc.">
        <title>Complete Genome Sequence of the Carbazole Degrader Pseudomonas resinovorans Strain CA10 (NBRC 106553).</title>
        <authorList>
            <person name="Shintani M."/>
            <person name="Hosoyama A."/>
            <person name="Ohji S."/>
            <person name="Tsuchikane K."/>
            <person name="Takarada H."/>
            <person name="Yamazoe A."/>
            <person name="Fujita N."/>
            <person name="Nojiri H."/>
        </authorList>
    </citation>
    <scope>NUCLEOTIDE SEQUENCE [LARGE SCALE GENOMIC DNA]</scope>
    <source>
        <strain evidence="10 11">NBRC 106553</strain>
    </source>
</reference>
<accession>S6AR04</accession>
<name>S6AR04_METRE</name>
<dbReference type="Pfam" id="PF03764">
    <property type="entry name" value="EFG_IV"/>
    <property type="match status" value="1"/>
</dbReference>
<dbReference type="FunFam" id="3.30.70.240:FF:000001">
    <property type="entry name" value="Elongation factor G"/>
    <property type="match status" value="1"/>
</dbReference>
<dbReference type="InterPro" id="IPR014721">
    <property type="entry name" value="Ribsml_uS5_D2-typ_fold_subgr"/>
</dbReference>
<dbReference type="CDD" id="cd04088">
    <property type="entry name" value="EFG_mtEFG_II"/>
    <property type="match status" value="1"/>
</dbReference>
<dbReference type="EMBL" id="AP013068">
    <property type="protein sequence ID" value="BAN46321.1"/>
    <property type="molecule type" value="Genomic_DNA"/>
</dbReference>
<evidence type="ECO:0000256" key="3">
    <source>
        <dbReference type="ARBA" id="ARBA00022741"/>
    </source>
</evidence>
<evidence type="ECO:0000256" key="4">
    <source>
        <dbReference type="ARBA" id="ARBA00022768"/>
    </source>
</evidence>
<dbReference type="CDD" id="cd03713">
    <property type="entry name" value="EFG_mtEFG_C"/>
    <property type="match status" value="1"/>
</dbReference>
<dbReference type="Gene3D" id="3.30.230.10">
    <property type="match status" value="1"/>
</dbReference>
<feature type="domain" description="Tr-type G" evidence="9">
    <location>
        <begin position="8"/>
        <end position="290"/>
    </location>
</feature>
<dbReference type="InterPro" id="IPR005517">
    <property type="entry name" value="Transl_elong_EFG/EF2_IV"/>
</dbReference>
<dbReference type="NCBIfam" id="TIGR00231">
    <property type="entry name" value="small_GTP"/>
    <property type="match status" value="1"/>
</dbReference>
<dbReference type="SUPFAM" id="SSF54211">
    <property type="entry name" value="Ribosomal protein S5 domain 2-like"/>
    <property type="match status" value="1"/>
</dbReference>
<dbReference type="PROSITE" id="PS51722">
    <property type="entry name" value="G_TR_2"/>
    <property type="match status" value="1"/>
</dbReference>
<dbReference type="PANTHER" id="PTHR43261:SF1">
    <property type="entry name" value="RIBOSOME-RELEASING FACTOR 2, MITOCHONDRIAL"/>
    <property type="match status" value="1"/>
</dbReference>
<dbReference type="eggNOG" id="COG0480">
    <property type="taxonomic scope" value="Bacteria"/>
</dbReference>
<keyword evidence="5 8" id="KW-0648">Protein biosynthesis</keyword>